<protein>
    <submittedName>
        <fullName evidence="4">DNase I-like protein</fullName>
    </submittedName>
</protein>
<dbReference type="GeneID" id="19464778"/>
<dbReference type="RefSeq" id="XP_008077204.1">
    <property type="nucleotide sequence ID" value="XM_008079013.1"/>
</dbReference>
<dbReference type="InterPro" id="IPR036691">
    <property type="entry name" value="Endo/exonu/phosph_ase_sf"/>
</dbReference>
<evidence type="ECO:0000256" key="1">
    <source>
        <dbReference type="SAM" id="MobiDB-lite"/>
    </source>
</evidence>
<feature type="domain" description="Endonuclease/exonuclease/phosphatase" evidence="3">
    <location>
        <begin position="305"/>
        <end position="603"/>
    </location>
</feature>
<dbReference type="EMBL" id="KE145353">
    <property type="protein sequence ID" value="EPE36386.1"/>
    <property type="molecule type" value="Genomic_DNA"/>
</dbReference>
<keyword evidence="2" id="KW-0732">Signal</keyword>
<feature type="signal peptide" evidence="2">
    <location>
        <begin position="1"/>
        <end position="21"/>
    </location>
</feature>
<feature type="region of interest" description="Disordered" evidence="1">
    <location>
        <begin position="216"/>
        <end position="245"/>
    </location>
</feature>
<evidence type="ECO:0000313" key="4">
    <source>
        <dbReference type="EMBL" id="EPE36386.1"/>
    </source>
</evidence>
<dbReference type="OrthoDB" id="47488at2759"/>
<organism evidence="4 5">
    <name type="scientific">Glarea lozoyensis (strain ATCC 20868 / MF5171)</name>
    <dbReference type="NCBI Taxonomy" id="1116229"/>
    <lineage>
        <taxon>Eukaryota</taxon>
        <taxon>Fungi</taxon>
        <taxon>Dikarya</taxon>
        <taxon>Ascomycota</taxon>
        <taxon>Pezizomycotina</taxon>
        <taxon>Leotiomycetes</taxon>
        <taxon>Helotiales</taxon>
        <taxon>Helotiaceae</taxon>
        <taxon>Glarea</taxon>
    </lineage>
</organism>
<sequence length="614" mass="65961">MKFSPLVASVYAALQLSLSSALTISEINGHKYLSPYAGQNVTAVKGLVTAKGPSGFWIKSTTLDLDPRSSNSIYVFSSSAGRNLTVGDIITLDATVLEYRSSSAYIYLTELTTPSNVVRISSGNKVTPIVIGEWLLKWPPTEQFSSLDNWDVFGLPNNASQLSVKNPSLNPLIYGLDFWESLSGELVTVKRPKAVAKPSSFGDTWVTGSWRVSGRNKRGGLTSTDRDSNPEAILIGSPLDGTPNPKTTRLGDDLAEITGIVTQAFGYYRILPLTALSVTGSQSPDVAPVTTFTSGGSCSKLTIGSYNVENLTPKSSYLPSIASHIVNYLKTPDLVFLQEIQDDNGATNNGVVSSNLTLSTLIASIYNQSGTTYAYTYISPINLADGGEPGGNIRVAYLYKPTLLRLSPGAQIGGSLDANVVLPGPSLQYNPGRIEPSNAAWTASRKPLAAQWETLDGKNKFFTVNVHFGSKGGSSSIEGDYRPPVNGGIEDREAQANVTATFISRILALDPSARIIASGDFNEFAFVSPIETFQSISKLQDLDVVAGIPEVERYSYLFDMNCQELDHMFVSPAIAKKKGRGGVEFEHVHVNTWSSVAGQISDHDPAVARLDLCQ</sequence>
<gene>
    <name evidence="4" type="ORF">GLAREA_05724</name>
</gene>
<dbReference type="CDD" id="cd04486">
    <property type="entry name" value="YhcR_OBF_like"/>
    <property type="match status" value="1"/>
</dbReference>
<dbReference type="InterPro" id="IPR005135">
    <property type="entry name" value="Endo/exonuclease/phosphatase"/>
</dbReference>
<dbReference type="KEGG" id="glz:GLAREA_05724"/>
<keyword evidence="5" id="KW-1185">Reference proteome</keyword>
<dbReference type="SUPFAM" id="SSF56219">
    <property type="entry name" value="DNase I-like"/>
    <property type="match status" value="1"/>
</dbReference>
<reference evidence="4 5" key="1">
    <citation type="journal article" date="2013" name="BMC Genomics">
        <title>Genomics-driven discovery of the pneumocandin biosynthetic gene cluster in the fungus Glarea lozoyensis.</title>
        <authorList>
            <person name="Chen L."/>
            <person name="Yue Q."/>
            <person name="Zhang X."/>
            <person name="Xiang M."/>
            <person name="Wang C."/>
            <person name="Li S."/>
            <person name="Che Y."/>
            <person name="Ortiz-Lopez F.J."/>
            <person name="Bills G.F."/>
            <person name="Liu X."/>
            <person name="An Z."/>
        </authorList>
    </citation>
    <scope>NUCLEOTIDE SEQUENCE [LARGE SCALE GENOMIC DNA]</scope>
    <source>
        <strain evidence="5">ATCC 20868 / MF5171</strain>
    </source>
</reference>
<dbReference type="Proteomes" id="UP000016922">
    <property type="component" value="Unassembled WGS sequence"/>
</dbReference>
<evidence type="ECO:0000259" key="3">
    <source>
        <dbReference type="Pfam" id="PF03372"/>
    </source>
</evidence>
<dbReference type="STRING" id="1116229.S3DWR8"/>
<dbReference type="AlphaFoldDB" id="S3DWR8"/>
<proteinExistence type="predicted"/>
<name>S3DWR8_GLAL2</name>
<evidence type="ECO:0000313" key="5">
    <source>
        <dbReference type="Proteomes" id="UP000016922"/>
    </source>
</evidence>
<evidence type="ECO:0000256" key="2">
    <source>
        <dbReference type="SAM" id="SignalP"/>
    </source>
</evidence>
<feature type="chain" id="PRO_5004519935" evidence="2">
    <location>
        <begin position="22"/>
        <end position="614"/>
    </location>
</feature>
<accession>S3DWR8</accession>
<dbReference type="GO" id="GO:0003824">
    <property type="term" value="F:catalytic activity"/>
    <property type="evidence" value="ECO:0007669"/>
    <property type="project" value="InterPro"/>
</dbReference>
<dbReference type="eggNOG" id="ENOG502QV0U">
    <property type="taxonomic scope" value="Eukaryota"/>
</dbReference>
<dbReference type="Gene3D" id="3.60.10.10">
    <property type="entry name" value="Endonuclease/exonuclease/phosphatase"/>
    <property type="match status" value="1"/>
</dbReference>
<dbReference type="PANTHER" id="PTHR42834:SF1">
    <property type="entry name" value="ENDONUCLEASE_EXONUCLEASE_PHOSPHATASE FAMILY PROTEIN (AFU_ORTHOLOGUE AFUA_3G09210)"/>
    <property type="match status" value="1"/>
</dbReference>
<dbReference type="PANTHER" id="PTHR42834">
    <property type="entry name" value="ENDONUCLEASE/EXONUCLEASE/PHOSPHATASE FAMILY PROTEIN (AFU_ORTHOLOGUE AFUA_3G09210)"/>
    <property type="match status" value="1"/>
</dbReference>
<dbReference type="HOGENOM" id="CLU_003608_0_0_1"/>
<dbReference type="Pfam" id="PF03372">
    <property type="entry name" value="Exo_endo_phos"/>
    <property type="match status" value="1"/>
</dbReference>
<dbReference type="OMA" id="LWVTVKP"/>